<feature type="transmembrane region" description="Helical" evidence="16">
    <location>
        <begin position="146"/>
        <end position="168"/>
    </location>
</feature>
<comment type="catalytic activity">
    <reaction evidence="15 16">
        <text>a ubiquinone + NADH + 5 H(+)(in) = a ubiquinol + NAD(+) + 4 H(+)(out)</text>
        <dbReference type="Rhea" id="RHEA:29091"/>
        <dbReference type="Rhea" id="RHEA-COMP:9565"/>
        <dbReference type="Rhea" id="RHEA-COMP:9566"/>
        <dbReference type="ChEBI" id="CHEBI:15378"/>
        <dbReference type="ChEBI" id="CHEBI:16389"/>
        <dbReference type="ChEBI" id="CHEBI:17976"/>
        <dbReference type="ChEBI" id="CHEBI:57540"/>
        <dbReference type="ChEBI" id="CHEBI:57945"/>
        <dbReference type="EC" id="7.1.1.2"/>
    </reaction>
</comment>
<keyword evidence="14 16" id="KW-0472">Membrane</keyword>
<keyword evidence="13 16" id="KW-0496">Mitochondrion</keyword>
<evidence type="ECO:0000259" key="18">
    <source>
        <dbReference type="Pfam" id="PF01059"/>
    </source>
</evidence>
<evidence type="ECO:0000256" key="10">
    <source>
        <dbReference type="ARBA" id="ARBA00022989"/>
    </source>
</evidence>
<feature type="transmembrane region" description="Helical" evidence="16">
    <location>
        <begin position="224"/>
        <end position="245"/>
    </location>
</feature>
<keyword evidence="7 16" id="KW-0812">Transmembrane</keyword>
<gene>
    <name evidence="19" type="primary">ND4</name>
</gene>
<keyword evidence="6 16" id="KW-0679">Respiratory chain</keyword>
<comment type="subcellular location">
    <subcellularLocation>
        <location evidence="1 16">Mitochondrion membrane</location>
        <topology evidence="1 16">Multi-pass membrane protein</topology>
    </subcellularLocation>
</comment>
<evidence type="ECO:0000256" key="15">
    <source>
        <dbReference type="ARBA" id="ARBA00049551"/>
    </source>
</evidence>
<feature type="transmembrane region" description="Helical" evidence="16">
    <location>
        <begin position="310"/>
        <end position="331"/>
    </location>
</feature>
<dbReference type="InterPro" id="IPR010227">
    <property type="entry name" value="NADH_Q_OxRdtase_chainM/4"/>
</dbReference>
<comment type="function">
    <text evidence="16">Core subunit of the mitochondrial membrane respiratory chain NADH dehydrogenase (Complex I) which catalyzes electron transfer from NADH through the respiratory chain, using ubiquinone as an electron acceptor. Essential for the catalytic activity and assembly of complex I.</text>
</comment>
<protein>
    <recommendedName>
        <fullName evidence="4 16">NADH-ubiquinone oxidoreductase chain 4</fullName>
        <ecNumber evidence="3 16">7.1.1.2</ecNumber>
    </recommendedName>
</protein>
<dbReference type="GO" id="GO:0031966">
    <property type="term" value="C:mitochondrial membrane"/>
    <property type="evidence" value="ECO:0007669"/>
    <property type="project" value="UniProtKB-SubCell"/>
</dbReference>
<evidence type="ECO:0000256" key="14">
    <source>
        <dbReference type="ARBA" id="ARBA00023136"/>
    </source>
</evidence>
<evidence type="ECO:0000256" key="11">
    <source>
        <dbReference type="ARBA" id="ARBA00023027"/>
    </source>
</evidence>
<accession>A0A343KJK4</accession>
<evidence type="ECO:0000256" key="4">
    <source>
        <dbReference type="ARBA" id="ARBA00021006"/>
    </source>
</evidence>
<evidence type="ECO:0000256" key="7">
    <source>
        <dbReference type="ARBA" id="ARBA00022692"/>
    </source>
</evidence>
<feature type="transmembrane region" description="Helical" evidence="16">
    <location>
        <begin position="436"/>
        <end position="459"/>
    </location>
</feature>
<geneLocation type="mitochondrion" evidence="19"/>
<keyword evidence="12 16" id="KW-0830">Ubiquinone</keyword>
<dbReference type="Pfam" id="PF00361">
    <property type="entry name" value="Proton_antipo_M"/>
    <property type="match status" value="1"/>
</dbReference>
<name>A0A343KJK4_9TELE</name>
<dbReference type="PANTHER" id="PTHR43507:SF20">
    <property type="entry name" value="NADH-UBIQUINONE OXIDOREDUCTASE CHAIN 4"/>
    <property type="match status" value="1"/>
</dbReference>
<evidence type="ECO:0000256" key="3">
    <source>
        <dbReference type="ARBA" id="ARBA00012944"/>
    </source>
</evidence>
<dbReference type="InterPro" id="IPR001750">
    <property type="entry name" value="ND/Mrp_TM"/>
</dbReference>
<evidence type="ECO:0000256" key="9">
    <source>
        <dbReference type="ARBA" id="ARBA00022982"/>
    </source>
</evidence>
<evidence type="ECO:0000256" key="13">
    <source>
        <dbReference type="ARBA" id="ARBA00023128"/>
    </source>
</evidence>
<reference evidence="19" key="1">
    <citation type="journal article" date="2017" name="Mitochondrial DNA Part B Resour">
        <title>Complete Mitochondrial Genomes of Baikal Oilfishes (Perciformes: Cottoidei), Earth's Deepest-Swimming Freshwater Fishes.</title>
        <authorList>
            <person name="Sandel M.W."/>
            <person name="Aguilar A."/>
            <person name="Fast K."/>
            <person name="O'Brien S."/>
            <person name="Lapidus A."/>
            <person name="Allison D.B."/>
            <person name="Teterina V."/>
            <person name="Kirilchik S."/>
        </authorList>
    </citation>
    <scope>NUCLEOTIDE SEQUENCE</scope>
    <source>
        <strain evidence="19">813</strain>
    </source>
</reference>
<dbReference type="InterPro" id="IPR003918">
    <property type="entry name" value="NADH_UbQ_OxRdtase"/>
</dbReference>
<dbReference type="GO" id="GO:0003954">
    <property type="term" value="F:NADH dehydrogenase activity"/>
    <property type="evidence" value="ECO:0007669"/>
    <property type="project" value="TreeGrafter"/>
</dbReference>
<feature type="transmembrane region" description="Helical" evidence="16">
    <location>
        <begin position="21"/>
        <end position="42"/>
    </location>
</feature>
<feature type="domain" description="NADH:quinone oxidoreductase/Mrp antiporter transmembrane" evidence="17">
    <location>
        <begin position="113"/>
        <end position="403"/>
    </location>
</feature>
<evidence type="ECO:0000256" key="2">
    <source>
        <dbReference type="ARBA" id="ARBA00009025"/>
    </source>
</evidence>
<evidence type="ECO:0000256" key="8">
    <source>
        <dbReference type="ARBA" id="ARBA00022967"/>
    </source>
</evidence>
<evidence type="ECO:0000256" key="1">
    <source>
        <dbReference type="ARBA" id="ARBA00004225"/>
    </source>
</evidence>
<dbReference type="PANTHER" id="PTHR43507">
    <property type="entry name" value="NADH-UBIQUINONE OXIDOREDUCTASE CHAIN 4"/>
    <property type="match status" value="1"/>
</dbReference>
<feature type="transmembrane region" description="Helical" evidence="16">
    <location>
        <begin position="390"/>
        <end position="415"/>
    </location>
</feature>
<feature type="transmembrane region" description="Helical" evidence="16">
    <location>
        <begin position="62"/>
        <end position="81"/>
    </location>
</feature>
<dbReference type="InterPro" id="IPR000260">
    <property type="entry name" value="NADH4_N"/>
</dbReference>
<dbReference type="GO" id="GO:0042773">
    <property type="term" value="P:ATP synthesis coupled electron transport"/>
    <property type="evidence" value="ECO:0007669"/>
    <property type="project" value="InterPro"/>
</dbReference>
<keyword evidence="11 16" id="KW-0520">NAD</keyword>
<evidence type="ECO:0000256" key="5">
    <source>
        <dbReference type="ARBA" id="ARBA00022448"/>
    </source>
</evidence>
<dbReference type="EMBL" id="MF346885">
    <property type="protein sequence ID" value="ATG87428.1"/>
    <property type="molecule type" value="Genomic_DNA"/>
</dbReference>
<keyword evidence="8" id="KW-1278">Translocase</keyword>
<dbReference type="GO" id="GO:0048039">
    <property type="term" value="F:ubiquinone binding"/>
    <property type="evidence" value="ECO:0007669"/>
    <property type="project" value="TreeGrafter"/>
</dbReference>
<dbReference type="GO" id="GO:0008137">
    <property type="term" value="F:NADH dehydrogenase (ubiquinone) activity"/>
    <property type="evidence" value="ECO:0007669"/>
    <property type="project" value="UniProtKB-UniRule"/>
</dbReference>
<proteinExistence type="inferred from homology"/>
<feature type="domain" description="NADH:ubiquinone oxidoreductase chain 4 N-terminal" evidence="18">
    <location>
        <begin position="1"/>
        <end position="110"/>
    </location>
</feature>
<evidence type="ECO:0000313" key="19">
    <source>
        <dbReference type="EMBL" id="ATG87428.1"/>
    </source>
</evidence>
<feature type="transmembrane region" description="Helical" evidence="16">
    <location>
        <begin position="195"/>
        <end position="217"/>
    </location>
</feature>
<evidence type="ECO:0000256" key="12">
    <source>
        <dbReference type="ARBA" id="ARBA00023075"/>
    </source>
</evidence>
<feature type="transmembrane region" description="Helical" evidence="16">
    <location>
        <begin position="352"/>
        <end position="370"/>
    </location>
</feature>
<organism evidence="19">
    <name type="scientific">Comephorus baikalensis</name>
    <dbReference type="NCBI Taxonomy" id="200676"/>
    <lineage>
        <taxon>Eukaryota</taxon>
        <taxon>Metazoa</taxon>
        <taxon>Chordata</taxon>
        <taxon>Craniata</taxon>
        <taxon>Vertebrata</taxon>
        <taxon>Euteleostomi</taxon>
        <taxon>Actinopterygii</taxon>
        <taxon>Neopterygii</taxon>
        <taxon>Teleostei</taxon>
        <taxon>Neoteleostei</taxon>
        <taxon>Acanthomorphata</taxon>
        <taxon>Eupercaria</taxon>
        <taxon>Perciformes</taxon>
        <taxon>Cottioidei</taxon>
        <taxon>Cottales</taxon>
        <taxon>Cottidae</taxon>
        <taxon>Comephorus</taxon>
    </lineage>
</organism>
<dbReference type="AlphaFoldDB" id="A0A343KJK4"/>
<dbReference type="Pfam" id="PF01059">
    <property type="entry name" value="Oxidored_q5_N"/>
    <property type="match status" value="1"/>
</dbReference>
<dbReference type="PRINTS" id="PR01437">
    <property type="entry name" value="NUOXDRDTASE4"/>
</dbReference>
<evidence type="ECO:0000256" key="6">
    <source>
        <dbReference type="ARBA" id="ARBA00022660"/>
    </source>
</evidence>
<evidence type="ECO:0000256" key="16">
    <source>
        <dbReference type="RuleBase" id="RU003297"/>
    </source>
</evidence>
<sequence>MLKVLIPTLMLVPTAWMAPHKWLWPTTLMHSLLIALTSFFWLLNTAETGWTSLNFYMATDSLSTPLLVLTCWLLPLMILASQNHTASEPLNRQRMYLTLLTSLQIFLILAFGATEIIMFYVMFEATLIPTLILITRWGNQTERLNAGVYFLFYTLAGSLPLLVALLLLQNSTGTLSLLTIQYSDPVELSSYAHKLWWAGCLLAFLVKMPLYGVHLWLPKAHVEAPIAGSMILAAVLLKLGGYGMMRMVVMLEPLTKELSYPFIVFALWGVIMTGSICLRQTDLKSLIAYSSVSHMGLVVGGILIQTPWGFSGALILMIAHGLASSALFCLANTSYERTHSRTMLLARGLQMVLPLMTAWWFIASLANLALPPLPNLMGELMIITSLFNWSWWTIILTGAGTLITASYSLYMFLMSQRGPLPAHILALAPSHTREHLLLALHLLPLILLILKPELIWGWAS</sequence>
<evidence type="ECO:0000259" key="17">
    <source>
        <dbReference type="Pfam" id="PF00361"/>
    </source>
</evidence>
<feature type="transmembrane region" description="Helical" evidence="16">
    <location>
        <begin position="260"/>
        <end position="279"/>
    </location>
</feature>
<keyword evidence="5 16" id="KW-0813">Transport</keyword>
<keyword evidence="9 16" id="KW-0249">Electron transport</keyword>
<dbReference type="GO" id="GO:0015990">
    <property type="term" value="P:electron transport coupled proton transport"/>
    <property type="evidence" value="ECO:0007669"/>
    <property type="project" value="TreeGrafter"/>
</dbReference>
<feature type="transmembrane region" description="Helical" evidence="16">
    <location>
        <begin position="286"/>
        <end position="304"/>
    </location>
</feature>
<dbReference type="EC" id="7.1.1.2" evidence="3 16"/>
<keyword evidence="10 16" id="KW-1133">Transmembrane helix</keyword>
<dbReference type="NCBIfam" id="TIGR01972">
    <property type="entry name" value="NDH_I_M"/>
    <property type="match status" value="1"/>
</dbReference>
<comment type="similarity">
    <text evidence="2 16">Belongs to the complex I subunit 4 family.</text>
</comment>